<organism evidence="1">
    <name type="scientific">hydrothermal vent metagenome</name>
    <dbReference type="NCBI Taxonomy" id="652676"/>
    <lineage>
        <taxon>unclassified sequences</taxon>
        <taxon>metagenomes</taxon>
        <taxon>ecological metagenomes</taxon>
    </lineage>
</organism>
<dbReference type="EMBL" id="UOEY01000013">
    <property type="protein sequence ID" value="VAW35369.1"/>
    <property type="molecule type" value="Genomic_DNA"/>
</dbReference>
<accession>A0A3B0VEX3</accession>
<protein>
    <recommendedName>
        <fullName evidence="2">HEPN domain-containing protein</fullName>
    </recommendedName>
</protein>
<gene>
    <name evidence="1" type="ORF">MNBD_DELTA04-553</name>
</gene>
<evidence type="ECO:0000313" key="1">
    <source>
        <dbReference type="EMBL" id="VAW35369.1"/>
    </source>
</evidence>
<dbReference type="AlphaFoldDB" id="A0A3B0VEX3"/>
<evidence type="ECO:0008006" key="2">
    <source>
        <dbReference type="Google" id="ProtNLM"/>
    </source>
</evidence>
<proteinExistence type="predicted"/>
<name>A0A3B0VEX3_9ZZZZ</name>
<sequence length="183" mass="21169">MEWNMLVDSEIVSLSTPEQFLAFSEAYLDSAVRLCSVLARSTKKATYARGTVVLYLTCHATELFLKGAILKKVPEEKIGNTHDLESLYKRYQKLYPGEKYDLEVPLTFEEPDFTGIEPDKVKELKVIIKMIKENNPQDQRYRYPQNKNLELWNGPAGIEPSSFLTQLKQLRERFDCVSHHILP</sequence>
<reference evidence="1" key="1">
    <citation type="submission" date="2018-06" db="EMBL/GenBank/DDBJ databases">
        <authorList>
            <person name="Zhirakovskaya E."/>
        </authorList>
    </citation>
    <scope>NUCLEOTIDE SEQUENCE</scope>
</reference>